<dbReference type="GO" id="GO:0009307">
    <property type="term" value="P:DNA restriction-modification system"/>
    <property type="evidence" value="ECO:0007669"/>
    <property type="project" value="InterPro"/>
</dbReference>
<keyword evidence="2" id="KW-1185">Reference proteome</keyword>
<dbReference type="RefSeq" id="WP_011542586.1">
    <property type="nucleotide sequence ID" value="NC_008048.1"/>
</dbReference>
<dbReference type="GO" id="GO:0009036">
    <property type="term" value="F:type II site-specific deoxyribonuclease activity"/>
    <property type="evidence" value="ECO:0007669"/>
    <property type="project" value="InterPro"/>
</dbReference>
<dbReference type="Proteomes" id="UP000006578">
    <property type="component" value="Chromosome"/>
</dbReference>
<dbReference type="AlphaFoldDB" id="Q1GQR2"/>
<dbReference type="InterPro" id="IPR011335">
    <property type="entry name" value="Restrct_endonuc-II-like"/>
</dbReference>
<proteinExistence type="predicted"/>
<gene>
    <name evidence="1" type="ordered locus">Sala_2301</name>
</gene>
<dbReference type="REBASE" id="12715">
    <property type="entry name" value="SalRBORF2300P"/>
</dbReference>
<dbReference type="eggNOG" id="ENOG5032EFV">
    <property type="taxonomic scope" value="Bacteria"/>
</dbReference>
<dbReference type="OrthoDB" id="9799686at2"/>
<dbReference type="InterPro" id="IPR011338">
    <property type="entry name" value="BamHI/BglII/BstY"/>
</dbReference>
<organism evidence="1 2">
    <name type="scientific">Sphingopyxis alaskensis (strain DSM 13593 / LMG 18877 / RB2256)</name>
    <name type="common">Sphingomonas alaskensis</name>
    <dbReference type="NCBI Taxonomy" id="317655"/>
    <lineage>
        <taxon>Bacteria</taxon>
        <taxon>Pseudomonadati</taxon>
        <taxon>Pseudomonadota</taxon>
        <taxon>Alphaproteobacteria</taxon>
        <taxon>Sphingomonadales</taxon>
        <taxon>Sphingomonadaceae</taxon>
        <taxon>Sphingopyxis</taxon>
    </lineage>
</organism>
<evidence type="ECO:0000313" key="1">
    <source>
        <dbReference type="EMBL" id="ABF54010.1"/>
    </source>
</evidence>
<dbReference type="Pfam" id="PF09195">
    <property type="entry name" value="Endonuc-BglII"/>
    <property type="match status" value="1"/>
</dbReference>
<dbReference type="InterPro" id="IPR015278">
    <property type="entry name" value="BglII-like"/>
</dbReference>
<dbReference type="EMBL" id="CP000356">
    <property type="protein sequence ID" value="ABF54010.1"/>
    <property type="molecule type" value="Genomic_DNA"/>
</dbReference>
<dbReference type="GO" id="GO:0003677">
    <property type="term" value="F:DNA binding"/>
    <property type="evidence" value="ECO:0007669"/>
    <property type="project" value="InterPro"/>
</dbReference>
<dbReference type="SUPFAM" id="SSF52980">
    <property type="entry name" value="Restriction endonuclease-like"/>
    <property type="match status" value="1"/>
</dbReference>
<evidence type="ECO:0008006" key="3">
    <source>
        <dbReference type="Google" id="ProtNLM"/>
    </source>
</evidence>
<sequence length="203" mass="23464">MRIVQYYSHLNGFEFLKYHKAHIWDDLEAVVAAVDAEACRTKASAEARKEGRLLYSPVDMNKEFARLFADHHWTERRVTNWLSEDTSLLRDIMSLEPQAQKEMIEARGLEPIMTYNQTDFVKDRVAVEIQFGKYAFVAHDLFVKHMSFFISDDIDVGIEVVPMKSMEREMSSGVPYYERDLFNLMRQGRGIPAVPIILVGVAP</sequence>
<evidence type="ECO:0000313" key="2">
    <source>
        <dbReference type="Proteomes" id="UP000006578"/>
    </source>
</evidence>
<dbReference type="GO" id="GO:0000287">
    <property type="term" value="F:magnesium ion binding"/>
    <property type="evidence" value="ECO:0007669"/>
    <property type="project" value="InterPro"/>
</dbReference>
<protein>
    <recommendedName>
        <fullName evidence="3">Restriction endonuclease BglII</fullName>
    </recommendedName>
</protein>
<dbReference type="KEGG" id="sal:Sala_2301"/>
<accession>Q1GQR2</accession>
<dbReference type="STRING" id="317655.Sala_2301"/>
<name>Q1GQR2_SPHAL</name>
<dbReference type="Gene3D" id="3.40.91.20">
    <property type="match status" value="1"/>
</dbReference>
<dbReference type="HOGENOM" id="CLU_1480384_0_0_5"/>
<reference evidence="1 2" key="1">
    <citation type="journal article" date="2009" name="Proc. Natl. Acad. Sci. U.S.A.">
        <title>The genomic basis of trophic strategy in marine bacteria.</title>
        <authorList>
            <person name="Lauro F.M."/>
            <person name="McDougald D."/>
            <person name="Thomas T."/>
            <person name="Williams T.J."/>
            <person name="Egan S."/>
            <person name="Rice S."/>
            <person name="DeMaere M.Z."/>
            <person name="Ting L."/>
            <person name="Ertan H."/>
            <person name="Johnson J."/>
            <person name="Ferriera S."/>
            <person name="Lapidus A."/>
            <person name="Anderson I."/>
            <person name="Kyrpides N."/>
            <person name="Munk A.C."/>
            <person name="Detter C."/>
            <person name="Han C.S."/>
            <person name="Brown M.V."/>
            <person name="Robb F.T."/>
            <person name="Kjelleberg S."/>
            <person name="Cavicchioli R."/>
        </authorList>
    </citation>
    <scope>NUCLEOTIDE SEQUENCE [LARGE SCALE GENOMIC DNA]</scope>
    <source>
        <strain evidence="2">DSM 13593 / LMG 18877 / RB2256</strain>
    </source>
</reference>